<proteinExistence type="predicted"/>
<dbReference type="KEGG" id="sniv:SFSGTM_04900"/>
<dbReference type="AlphaFoldDB" id="A0A809S7U5"/>
<dbReference type="Proteomes" id="UP000463939">
    <property type="component" value="Chromosome"/>
</dbReference>
<evidence type="ECO:0000313" key="2">
    <source>
        <dbReference type="EMBL" id="BBO99781.1"/>
    </source>
</evidence>
<sequence>MLIAPKNNSSHHMVNRHARPASSQPVIAVAIGAITLKLAKLVIVAQKIMEGVVAE</sequence>
<reference evidence="3" key="1">
    <citation type="submission" date="2019-11" db="EMBL/GenBank/DDBJ databases">
        <title>Isolation and characterization of a novel species in the genus Sulfuriferula.</title>
        <authorList>
            <person name="Mochizuki J."/>
            <person name="Kojima H."/>
            <person name="Fukui M."/>
        </authorList>
    </citation>
    <scope>NUCLEOTIDE SEQUENCE [LARGE SCALE GENOMIC DNA]</scope>
    <source>
        <strain evidence="3">SGTM</strain>
    </source>
</reference>
<keyword evidence="3" id="KW-1185">Reference proteome</keyword>
<gene>
    <name evidence="2" type="ORF">SFSGTM_04900</name>
</gene>
<name>A0A809S7U5_9PROT</name>
<feature type="compositionally biased region" description="Polar residues" evidence="1">
    <location>
        <begin position="1"/>
        <end position="12"/>
    </location>
</feature>
<evidence type="ECO:0000256" key="1">
    <source>
        <dbReference type="SAM" id="MobiDB-lite"/>
    </source>
</evidence>
<evidence type="ECO:0000313" key="3">
    <source>
        <dbReference type="Proteomes" id="UP000463939"/>
    </source>
</evidence>
<organism evidence="2 3">
    <name type="scientific">Sulfuriferula nivalis</name>
    <dbReference type="NCBI Taxonomy" id="2675298"/>
    <lineage>
        <taxon>Bacteria</taxon>
        <taxon>Pseudomonadati</taxon>
        <taxon>Pseudomonadota</taxon>
        <taxon>Betaproteobacteria</taxon>
        <taxon>Nitrosomonadales</taxon>
        <taxon>Sulfuricellaceae</taxon>
        <taxon>Sulfuriferula</taxon>
    </lineage>
</organism>
<accession>A0A809S7U5</accession>
<protein>
    <submittedName>
        <fullName evidence="2">Uncharacterized protein</fullName>
    </submittedName>
</protein>
<dbReference type="EMBL" id="AP021881">
    <property type="protein sequence ID" value="BBO99781.1"/>
    <property type="molecule type" value="Genomic_DNA"/>
</dbReference>
<feature type="region of interest" description="Disordered" evidence="1">
    <location>
        <begin position="1"/>
        <end position="21"/>
    </location>
</feature>